<sequence length="396" mass="41989">MRIAMVSMHTSPADRPGSGDAGGMNVYVLETAKALAARGHRVDLFTRAAGTRWTKRLTAGVTLFALETGGGAVRKHDLPNLADEFGEQLQRVAVDADEPYDVIHAHYWLSGLAALPVSLALGVPLVQTFHTLAVQKTAGGAVEPERRRLTERYLGLEADAVVAVSNAEADTLIDGLHVDASRIWLVRPGVDVEAFTPPGFDVRDDVRSRLGVRDHEALVVVAGRVQSTKGQDLAVRMLEHLDDAVLAIAGEAPPGDESFVDELVAIAVELGVEDRVRRIGSLDRPDLARLLGAASLVVVPSRAETFGIVALEAAACGTPVVAADVGGLPESVAHGSTGVLVEGRDPAAWAAACRRLIDDPVALSELSASARIEVERRTWQASAERLDEVYRALGAD</sequence>
<dbReference type="SUPFAM" id="SSF53756">
    <property type="entry name" value="UDP-Glycosyltransferase/glycogen phosphorylase"/>
    <property type="match status" value="1"/>
</dbReference>
<organism evidence="7 8">
    <name type="scientific">Agrococcus jejuensis</name>
    <dbReference type="NCBI Taxonomy" id="399736"/>
    <lineage>
        <taxon>Bacteria</taxon>
        <taxon>Bacillati</taxon>
        <taxon>Actinomycetota</taxon>
        <taxon>Actinomycetes</taxon>
        <taxon>Micrococcales</taxon>
        <taxon>Microbacteriaceae</taxon>
        <taxon>Agrococcus</taxon>
    </lineage>
</organism>
<evidence type="ECO:0000256" key="4">
    <source>
        <dbReference type="SAM" id="MobiDB-lite"/>
    </source>
</evidence>
<evidence type="ECO:0000256" key="3">
    <source>
        <dbReference type="ARBA" id="ARBA00022679"/>
    </source>
</evidence>
<keyword evidence="3 7" id="KW-0808">Transferase</keyword>
<dbReference type="Proteomes" id="UP000198822">
    <property type="component" value="Chromosome I"/>
</dbReference>
<dbReference type="InterPro" id="IPR028098">
    <property type="entry name" value="Glyco_trans_4-like_N"/>
</dbReference>
<evidence type="ECO:0000256" key="1">
    <source>
        <dbReference type="ARBA" id="ARBA00021292"/>
    </source>
</evidence>
<evidence type="ECO:0000256" key="2">
    <source>
        <dbReference type="ARBA" id="ARBA00022676"/>
    </source>
</evidence>
<dbReference type="Gene3D" id="3.40.50.2000">
    <property type="entry name" value="Glycogen Phosphorylase B"/>
    <property type="match status" value="2"/>
</dbReference>
<proteinExistence type="predicted"/>
<evidence type="ECO:0000313" key="7">
    <source>
        <dbReference type="EMBL" id="SDH26206.1"/>
    </source>
</evidence>
<dbReference type="Pfam" id="PF13579">
    <property type="entry name" value="Glyco_trans_4_4"/>
    <property type="match status" value="1"/>
</dbReference>
<dbReference type="AlphaFoldDB" id="A0A1G8AZC7"/>
<dbReference type="Pfam" id="PF00534">
    <property type="entry name" value="Glycos_transf_1"/>
    <property type="match status" value="1"/>
</dbReference>
<dbReference type="PANTHER" id="PTHR45947:SF3">
    <property type="entry name" value="SULFOQUINOVOSYL TRANSFERASE SQD2"/>
    <property type="match status" value="1"/>
</dbReference>
<dbReference type="InterPro" id="IPR001296">
    <property type="entry name" value="Glyco_trans_1"/>
</dbReference>
<reference evidence="8" key="1">
    <citation type="submission" date="2016-10" db="EMBL/GenBank/DDBJ databases">
        <authorList>
            <person name="Varghese N."/>
            <person name="Submissions S."/>
        </authorList>
    </citation>
    <scope>NUCLEOTIDE SEQUENCE [LARGE SCALE GENOMIC DNA]</scope>
    <source>
        <strain evidence="8">DSM 22002</strain>
    </source>
</reference>
<name>A0A1G8AZC7_9MICO</name>
<evidence type="ECO:0000259" key="5">
    <source>
        <dbReference type="Pfam" id="PF00534"/>
    </source>
</evidence>
<dbReference type="OrthoDB" id="9810929at2"/>
<dbReference type="RefSeq" id="WP_092502289.1">
    <property type="nucleotide sequence ID" value="NZ_LT629695.1"/>
</dbReference>
<dbReference type="GO" id="GO:1901137">
    <property type="term" value="P:carbohydrate derivative biosynthetic process"/>
    <property type="evidence" value="ECO:0007669"/>
    <property type="project" value="UniProtKB-ARBA"/>
</dbReference>
<keyword evidence="8" id="KW-1185">Reference proteome</keyword>
<protein>
    <recommendedName>
        <fullName evidence="1">D-inositol 3-phosphate glycosyltransferase</fullName>
    </recommendedName>
</protein>
<feature type="domain" description="Glycosyl transferase family 1" evidence="5">
    <location>
        <begin position="203"/>
        <end position="368"/>
    </location>
</feature>
<evidence type="ECO:0000313" key="8">
    <source>
        <dbReference type="Proteomes" id="UP000198822"/>
    </source>
</evidence>
<feature type="region of interest" description="Disordered" evidence="4">
    <location>
        <begin position="1"/>
        <end position="20"/>
    </location>
</feature>
<feature type="domain" description="Glycosyltransferase subfamily 4-like N-terminal" evidence="6">
    <location>
        <begin position="22"/>
        <end position="189"/>
    </location>
</feature>
<evidence type="ECO:0000259" key="6">
    <source>
        <dbReference type="Pfam" id="PF13579"/>
    </source>
</evidence>
<keyword evidence="2" id="KW-0328">Glycosyltransferase</keyword>
<dbReference type="EMBL" id="LT629695">
    <property type="protein sequence ID" value="SDH26206.1"/>
    <property type="molecule type" value="Genomic_DNA"/>
</dbReference>
<dbReference type="InterPro" id="IPR050194">
    <property type="entry name" value="Glycosyltransferase_grp1"/>
</dbReference>
<dbReference type="GO" id="GO:0016757">
    <property type="term" value="F:glycosyltransferase activity"/>
    <property type="evidence" value="ECO:0007669"/>
    <property type="project" value="UniProtKB-KW"/>
</dbReference>
<dbReference type="STRING" id="399736.SAMN04489720_0588"/>
<dbReference type="PANTHER" id="PTHR45947">
    <property type="entry name" value="SULFOQUINOVOSYL TRANSFERASE SQD2"/>
    <property type="match status" value="1"/>
</dbReference>
<gene>
    <name evidence="7" type="ORF">SAMN04489720_0588</name>
</gene>
<accession>A0A1G8AZC7</accession>